<dbReference type="EMBL" id="LGRX02006273">
    <property type="protein sequence ID" value="KAK3277026.1"/>
    <property type="molecule type" value="Genomic_DNA"/>
</dbReference>
<organism evidence="1 2">
    <name type="scientific">Cymbomonas tetramitiformis</name>
    <dbReference type="NCBI Taxonomy" id="36881"/>
    <lineage>
        <taxon>Eukaryota</taxon>
        <taxon>Viridiplantae</taxon>
        <taxon>Chlorophyta</taxon>
        <taxon>Pyramimonadophyceae</taxon>
        <taxon>Pyramimonadales</taxon>
        <taxon>Pyramimonadaceae</taxon>
        <taxon>Cymbomonas</taxon>
    </lineage>
</organism>
<dbReference type="Proteomes" id="UP001190700">
    <property type="component" value="Unassembled WGS sequence"/>
</dbReference>
<reference evidence="1 2" key="1">
    <citation type="journal article" date="2015" name="Genome Biol. Evol.">
        <title>Comparative Genomics of a Bacterivorous Green Alga Reveals Evolutionary Causalities and Consequences of Phago-Mixotrophic Mode of Nutrition.</title>
        <authorList>
            <person name="Burns J.A."/>
            <person name="Paasch A."/>
            <person name="Narechania A."/>
            <person name="Kim E."/>
        </authorList>
    </citation>
    <scope>NUCLEOTIDE SEQUENCE [LARGE SCALE GENOMIC DNA]</scope>
    <source>
        <strain evidence="1 2">PLY_AMNH</strain>
    </source>
</reference>
<proteinExistence type="predicted"/>
<keyword evidence="2" id="KW-1185">Reference proteome</keyword>
<name>A0AAE0GGJ3_9CHLO</name>
<comment type="caution">
    <text evidence="1">The sequence shown here is derived from an EMBL/GenBank/DDBJ whole genome shotgun (WGS) entry which is preliminary data.</text>
</comment>
<protein>
    <submittedName>
        <fullName evidence="1">Uncharacterized protein</fullName>
    </submittedName>
</protein>
<evidence type="ECO:0000313" key="1">
    <source>
        <dbReference type="EMBL" id="KAK3277026.1"/>
    </source>
</evidence>
<dbReference type="AlphaFoldDB" id="A0AAE0GGJ3"/>
<gene>
    <name evidence="1" type="ORF">CYMTET_14941</name>
</gene>
<accession>A0AAE0GGJ3</accession>
<evidence type="ECO:0000313" key="2">
    <source>
        <dbReference type="Proteomes" id="UP001190700"/>
    </source>
</evidence>
<sequence>MISTPGHYFLQARRSAASKRPPGYILPLCLICLAMETEEIHLPKLPHPLPTVCDTRSPQPNLENAVALVIRGESFRGFNLAIPDNLVKRAITCRPNAYPVQRALARLHVKHIVEPLEARGIRVDIFLATYGCVGVLPDDKALAWHEDLISWYGEHRVKRADLVENGASSSQQTTFVAGLEALQEYADPVSYRSLLVWRFDLLLFADLASPSAAEPRDESWPDYLDVDTKEVFWTGTDYAFSVPGWFTKCFIAVTTRGNHAGDSESCFRKDTQGHNAALCTEYITQALYFLGEWKGMRGFPCRPPVPQGELVEDMVDDEPMYDVFNLPDMRAQSSKRAKIPDEYLKKHRRDREGHDGLSSKHSCPKIQIYRSPTDKSGACNYLHSFVDGPPCDMIAVRRDICLALKARLPEVLNMNNVRVLVNCADFFPV</sequence>